<dbReference type="EMBL" id="CALNXJ010000035">
    <property type="protein sequence ID" value="CAH3141375.1"/>
    <property type="molecule type" value="Genomic_DNA"/>
</dbReference>
<dbReference type="InterPro" id="IPR011990">
    <property type="entry name" value="TPR-like_helical_dom_sf"/>
</dbReference>
<evidence type="ECO:0000256" key="1">
    <source>
        <dbReference type="SAM" id="MobiDB-lite"/>
    </source>
</evidence>
<sequence length="1213" mass="137815">IFCSFDERNSEESRRCVSPLDMVNSVRDFDEGVQNGFDSSTLDCDSKNVHNCHSSGEGDVMNTSEEASGLNLNIDASFVQIGRRNTTNFDSLDPSLATQNSGEGSHNDKLAPVLRELSKPRDERLNFSRRRNGFPDLREDHLVEILVCRNQDSSEALDIADKYDVSVSVSHVEPSESFLKIPDFQSERIKSENKSLANGNMIGVVGFLFRFHEPNTKYKITFFLHPIHSKRRGRKKNLWTTSVNETISEISLTLETGNMIPSRSGKTGKKVKAARIVPPSLELTAAPLSEERTVLYQRSLRVMKGLQSLRDNAKWDDFDKHANDLLLEFADADTQIGIKLEQSVVACYRNQLEISLQIIDDAFSMIDRAENQELLRSRGFSYKAGVKRRQRNLGEAERFVDLAEQNSQGCHAHLDTSFIVYERAGVLLEFIALTAFRSPQQVNEALRNLETCIDLCTKLENEDGKLYVKKHHFALIKMAMLLLDCRTEAARKRDVSKDAIAKSEQCLNTLKEKYWSVIAEGLKVQFNLYQMALAVGEKGKDRTMRRTLLDGNEIRGEVVEVVLPKGREKGDCDSSSVKSRPNKVMLKTQPVCLQVGDDNTVDLFDLTMQAYDSDGPVKVSDDEELVIRVLRRYGSFEELVLEDDSRNLRQELDIHADFVRIITPADEKSKVEQYNLAVEVKSCKTLMIGNKNKFVIQTEDLPNVFDNTQPVFRVIRLPTKPVAVVKNAKEFPNIEKDHLIVLAICENRFTIRAVGCSFPQSSSLAKSKKMKDFYEVKISVSQCEKNGKTEVRDGVLFQRESGLDCLQGIVGYWFRFQTAKTRYIVTFSLWKTVTDTLASELLDEARIAVETSERKIPPRRLAARTRTHVHKQSAHKVASLPVRNRKVTSFPEGSGTSLMKTSISEKCQAVEETSLPVEKISIDCIDQSCFHTSNMLLSLLNDGNWDEFNQQAANFLKEFANNVDFQVIVNLDQSMASSYRGELSAAERIIKEAIRIIPKTSSALRPLFKARASYYLARIYRRDKKIGEAQRCVDSAKKHISSSKAEFPLEEARIAYEEGCLLLERALRPRECVVEQAKQTFDRCIGLCSCDSKEETNDFLWKQHDLARMKKAMLLLDCHTTSGRKDRSIDEKSLIEARLCLDRLKINIVEEMSKFAQTQYHLVRSDQYFREGRFVDTDAHARKALDLSRTYHFDIGCAAKGRLEHYSKILNCD</sequence>
<comment type="caution">
    <text evidence="2">The sequence shown here is derived from an EMBL/GenBank/DDBJ whole genome shotgun (WGS) entry which is preliminary data.</text>
</comment>
<evidence type="ECO:0000313" key="2">
    <source>
        <dbReference type="EMBL" id="CAH3141375.1"/>
    </source>
</evidence>
<feature type="region of interest" description="Disordered" evidence="1">
    <location>
        <begin position="89"/>
        <end position="108"/>
    </location>
</feature>
<dbReference type="Gene3D" id="1.25.40.10">
    <property type="entry name" value="Tetratricopeptide repeat domain"/>
    <property type="match status" value="1"/>
</dbReference>
<reference evidence="2 3" key="1">
    <citation type="submission" date="2022-05" db="EMBL/GenBank/DDBJ databases">
        <authorList>
            <consortium name="Genoscope - CEA"/>
            <person name="William W."/>
        </authorList>
    </citation>
    <scope>NUCLEOTIDE SEQUENCE [LARGE SCALE GENOMIC DNA]</scope>
</reference>
<accession>A0AAU9XA62</accession>
<dbReference type="AlphaFoldDB" id="A0AAU9XA62"/>
<organism evidence="2 3">
    <name type="scientific">Pocillopora meandrina</name>
    <dbReference type="NCBI Taxonomy" id="46732"/>
    <lineage>
        <taxon>Eukaryota</taxon>
        <taxon>Metazoa</taxon>
        <taxon>Cnidaria</taxon>
        <taxon>Anthozoa</taxon>
        <taxon>Hexacorallia</taxon>
        <taxon>Scleractinia</taxon>
        <taxon>Astrocoeniina</taxon>
        <taxon>Pocilloporidae</taxon>
        <taxon>Pocillopora</taxon>
    </lineage>
</organism>
<evidence type="ECO:0000313" key="3">
    <source>
        <dbReference type="Proteomes" id="UP001159428"/>
    </source>
</evidence>
<feature type="non-terminal residue" evidence="2">
    <location>
        <position position="1"/>
    </location>
</feature>
<dbReference type="Proteomes" id="UP001159428">
    <property type="component" value="Unassembled WGS sequence"/>
</dbReference>
<keyword evidence="3" id="KW-1185">Reference proteome</keyword>
<protein>
    <submittedName>
        <fullName evidence="2">Uncharacterized protein</fullName>
    </submittedName>
</protein>
<feature type="compositionally biased region" description="Polar residues" evidence="1">
    <location>
        <begin position="89"/>
        <end position="104"/>
    </location>
</feature>
<proteinExistence type="predicted"/>
<name>A0AAU9XA62_9CNID</name>
<gene>
    <name evidence="2" type="ORF">PMEA_00019675</name>
</gene>